<evidence type="ECO:0000256" key="4">
    <source>
        <dbReference type="ARBA" id="ARBA00023015"/>
    </source>
</evidence>
<dbReference type="FunCoup" id="A5DA29">
    <property type="interactions" value="962"/>
</dbReference>
<evidence type="ECO:0000313" key="10">
    <source>
        <dbReference type="Proteomes" id="UP000001997"/>
    </source>
</evidence>
<evidence type="ECO:0000256" key="1">
    <source>
        <dbReference type="ARBA" id="ARBA00004123"/>
    </source>
</evidence>
<keyword evidence="5" id="KW-0804">Transcription</keyword>
<dbReference type="SUPFAM" id="SSF140383">
    <property type="entry name" value="BSD domain-like"/>
    <property type="match status" value="2"/>
</dbReference>
<dbReference type="EMBL" id="CH408155">
    <property type="protein sequence ID" value="EDK36036.2"/>
    <property type="molecule type" value="Genomic_DNA"/>
</dbReference>
<feature type="region of interest" description="Disordered" evidence="7">
    <location>
        <begin position="376"/>
        <end position="395"/>
    </location>
</feature>
<keyword evidence="6" id="KW-0539">Nucleus</keyword>
<dbReference type="PROSITE" id="PS50858">
    <property type="entry name" value="BSD"/>
    <property type="match status" value="1"/>
</dbReference>
<dbReference type="GeneID" id="5129645"/>
<dbReference type="OMA" id="NRPNFDM"/>
<dbReference type="CDD" id="cd13229">
    <property type="entry name" value="PH_TFIIH"/>
    <property type="match status" value="1"/>
</dbReference>
<gene>
    <name evidence="9" type="ORF">PGUG_00134</name>
</gene>
<proteinExistence type="inferred from homology"/>
<dbReference type="InParanoid" id="A5DA29"/>
<evidence type="ECO:0000313" key="9">
    <source>
        <dbReference type="EMBL" id="EDK36036.2"/>
    </source>
</evidence>
<dbReference type="Pfam" id="PF03909">
    <property type="entry name" value="BSD"/>
    <property type="match status" value="1"/>
</dbReference>
<dbReference type="GO" id="GO:0000439">
    <property type="term" value="C:transcription factor TFIIH core complex"/>
    <property type="evidence" value="ECO:0007669"/>
    <property type="project" value="EnsemblFungi"/>
</dbReference>
<keyword evidence="4" id="KW-0805">Transcription regulation</keyword>
<keyword evidence="3" id="KW-0677">Repeat</keyword>
<evidence type="ECO:0000256" key="6">
    <source>
        <dbReference type="ARBA" id="ARBA00023242"/>
    </source>
</evidence>
<evidence type="ECO:0000256" key="2">
    <source>
        <dbReference type="ARBA" id="ARBA00009448"/>
    </source>
</evidence>
<dbReference type="AlphaFoldDB" id="A5DA29"/>
<evidence type="ECO:0000256" key="5">
    <source>
        <dbReference type="ARBA" id="ARBA00023163"/>
    </source>
</evidence>
<sequence>MSVSGACVVAKVSGMVHVREDTTPSELEWNAIDQSKNIKIPLSSIVKLQASPETSPKMILKLVYTDTEGSEQSLVLRFTNRPTMNNIKEALSTIVARQRTYTTPEPSASNTPAPDGTTASAASSGSGNSSKTVDQIIDVNDPNALSNASLLKNHQLQQKILLEDKNLRNIFTQAVMKFKLSPSVFWSSRLNQLRTYALTFTQHRGPYNVLSTIRPVATSDNKVNVNVTRDTINEIFDTYPIVKKAFKDLVPDKLSEGEFWSRFFNSKLFRRLRGDKINNTNERGDAVLDKYMYIDSDYQDDGTKRQKLEANVSKFLDLEGNEQDNASKLGNRPDFTMRYGTEETQVEEQQGNENEMMILIKNMNKLSSKMVNFNPEDELSHTSKQDELSTDEQKEYEEELNLHDLNETEELQYIKLSLSTERDPDKHIEVKSSLVSPKDLSSFFSGNEFSEGVNLTETYITKKEEIQKTASEVSALIKHNFRASRAMSAQSRESEGEKLLSDSRIQEVITLNITAMEFLSHFWKLFLDGNNPNQLKKIFQSLRVCKSSVNDLQSSFTEELMKHRLIEPNSKLKEKVAKDLEGCFQPLHLTIDKACDTYMKALEEAQNQEKNSEGKRPLEV</sequence>
<protein>
    <recommendedName>
        <fullName evidence="8">BSD domain-containing protein</fullName>
    </recommendedName>
</protein>
<dbReference type="InterPro" id="IPR005607">
    <property type="entry name" value="BSD_dom"/>
</dbReference>
<evidence type="ECO:0000256" key="7">
    <source>
        <dbReference type="SAM" id="MobiDB-lite"/>
    </source>
</evidence>
<dbReference type="InterPro" id="IPR027079">
    <property type="entry name" value="Tfb1/GTF2H1"/>
</dbReference>
<dbReference type="GO" id="GO:0032266">
    <property type="term" value="F:phosphatidylinositol-3-phosphate binding"/>
    <property type="evidence" value="ECO:0007669"/>
    <property type="project" value="EnsemblFungi"/>
</dbReference>
<dbReference type="InterPro" id="IPR011993">
    <property type="entry name" value="PH-like_dom_sf"/>
</dbReference>
<dbReference type="KEGG" id="pgu:PGUG_00134"/>
<keyword evidence="10" id="KW-1185">Reference proteome</keyword>
<dbReference type="Gene3D" id="1.10.3970.10">
    <property type="entry name" value="BSD domain"/>
    <property type="match status" value="1"/>
</dbReference>
<dbReference type="GO" id="GO:0006367">
    <property type="term" value="P:transcription initiation at RNA polymerase II promoter"/>
    <property type="evidence" value="ECO:0007669"/>
    <property type="project" value="EnsemblFungi"/>
</dbReference>
<dbReference type="OrthoDB" id="360521at2759"/>
<dbReference type="GO" id="GO:0006360">
    <property type="term" value="P:transcription by RNA polymerase I"/>
    <property type="evidence" value="ECO:0007669"/>
    <property type="project" value="EnsemblFungi"/>
</dbReference>
<dbReference type="STRING" id="294746.A5DA29"/>
<accession>A5DA29</accession>
<dbReference type="InterPro" id="IPR013876">
    <property type="entry name" value="TFIIH_BTF_p62_N"/>
</dbReference>
<feature type="domain" description="BSD" evidence="8">
    <location>
        <begin position="219"/>
        <end position="271"/>
    </location>
</feature>
<evidence type="ECO:0000259" key="8">
    <source>
        <dbReference type="PROSITE" id="PS50858"/>
    </source>
</evidence>
<reference evidence="9 10" key="1">
    <citation type="journal article" date="2009" name="Nature">
        <title>Evolution of pathogenicity and sexual reproduction in eight Candida genomes.</title>
        <authorList>
            <person name="Butler G."/>
            <person name="Rasmussen M.D."/>
            <person name="Lin M.F."/>
            <person name="Santos M.A."/>
            <person name="Sakthikumar S."/>
            <person name="Munro C.A."/>
            <person name="Rheinbay E."/>
            <person name="Grabherr M."/>
            <person name="Forche A."/>
            <person name="Reedy J.L."/>
            <person name="Agrafioti I."/>
            <person name="Arnaud M.B."/>
            <person name="Bates S."/>
            <person name="Brown A.J."/>
            <person name="Brunke S."/>
            <person name="Costanzo M.C."/>
            <person name="Fitzpatrick D.A."/>
            <person name="de Groot P.W."/>
            <person name="Harris D."/>
            <person name="Hoyer L.L."/>
            <person name="Hube B."/>
            <person name="Klis F.M."/>
            <person name="Kodira C."/>
            <person name="Lennard N."/>
            <person name="Logue M.E."/>
            <person name="Martin R."/>
            <person name="Neiman A.M."/>
            <person name="Nikolaou E."/>
            <person name="Quail M.A."/>
            <person name="Quinn J."/>
            <person name="Santos M.C."/>
            <person name="Schmitzberger F.F."/>
            <person name="Sherlock G."/>
            <person name="Shah P."/>
            <person name="Silverstein K.A."/>
            <person name="Skrzypek M.S."/>
            <person name="Soll D."/>
            <person name="Staggs R."/>
            <person name="Stansfield I."/>
            <person name="Stumpf M.P."/>
            <person name="Sudbery P.E."/>
            <person name="Srikantha T."/>
            <person name="Zeng Q."/>
            <person name="Berman J."/>
            <person name="Berriman M."/>
            <person name="Heitman J."/>
            <person name="Gow N.A."/>
            <person name="Lorenz M.C."/>
            <person name="Birren B.W."/>
            <person name="Kellis M."/>
            <person name="Cuomo C.A."/>
        </authorList>
    </citation>
    <scope>NUCLEOTIDE SEQUENCE [LARGE SCALE GENOMIC DNA]</scope>
    <source>
        <strain evidence="10">ATCC 6260 / CBS 566 / DSM 6381 / JCM 1539 / NBRC 10279 / NRRL Y-324</strain>
    </source>
</reference>
<dbReference type="Proteomes" id="UP000001997">
    <property type="component" value="Unassembled WGS sequence"/>
</dbReference>
<dbReference type="eggNOG" id="KOG2074">
    <property type="taxonomic scope" value="Eukaryota"/>
</dbReference>
<dbReference type="GO" id="GO:0005675">
    <property type="term" value="C:transcription factor TFIIH holo complex"/>
    <property type="evidence" value="ECO:0007669"/>
    <property type="project" value="EnsemblFungi"/>
</dbReference>
<evidence type="ECO:0000256" key="3">
    <source>
        <dbReference type="ARBA" id="ARBA00022737"/>
    </source>
</evidence>
<dbReference type="Gene3D" id="2.30.29.30">
    <property type="entry name" value="Pleckstrin-homology domain (PH domain)/Phosphotyrosine-binding domain (PTB)"/>
    <property type="match status" value="1"/>
</dbReference>
<feature type="region of interest" description="Disordered" evidence="7">
    <location>
        <begin position="100"/>
        <end position="133"/>
    </location>
</feature>
<dbReference type="InterPro" id="IPR035925">
    <property type="entry name" value="BSD_dom_sf"/>
</dbReference>
<name>A5DA29_PICGU</name>
<dbReference type="HOGENOM" id="CLU_019188_0_0_1"/>
<dbReference type="GO" id="GO:0006289">
    <property type="term" value="P:nucleotide-excision repair"/>
    <property type="evidence" value="ECO:0007669"/>
    <property type="project" value="EnsemblFungi"/>
</dbReference>
<dbReference type="RefSeq" id="XP_001486757.2">
    <property type="nucleotide sequence ID" value="XM_001486707.1"/>
</dbReference>
<feature type="compositionally biased region" description="Basic and acidic residues" evidence="7">
    <location>
        <begin position="378"/>
        <end position="393"/>
    </location>
</feature>
<dbReference type="SUPFAM" id="SSF50729">
    <property type="entry name" value="PH domain-like"/>
    <property type="match status" value="1"/>
</dbReference>
<feature type="compositionally biased region" description="Polar residues" evidence="7">
    <location>
        <begin position="100"/>
        <end position="112"/>
    </location>
</feature>
<dbReference type="GO" id="GO:0010314">
    <property type="term" value="F:phosphatidylinositol-5-phosphate binding"/>
    <property type="evidence" value="ECO:0007669"/>
    <property type="project" value="EnsemblFungi"/>
</dbReference>
<dbReference type="GO" id="GO:0000112">
    <property type="term" value="C:nucleotide-excision repair factor 3 complex"/>
    <property type="evidence" value="ECO:0007669"/>
    <property type="project" value="EnsemblFungi"/>
</dbReference>
<comment type="similarity">
    <text evidence="2">Belongs to the TFB1 family.</text>
</comment>
<dbReference type="Pfam" id="PF08567">
    <property type="entry name" value="PH_TFIIH"/>
    <property type="match status" value="1"/>
</dbReference>
<comment type="subcellular location">
    <subcellularLocation>
        <location evidence="1">Nucleus</location>
    </subcellularLocation>
</comment>
<dbReference type="SMART" id="SM00751">
    <property type="entry name" value="BSD"/>
    <property type="match status" value="2"/>
</dbReference>
<dbReference type="PANTHER" id="PTHR12856">
    <property type="entry name" value="TRANSCRIPTION INITIATION FACTOR IIH-RELATED"/>
    <property type="match status" value="1"/>
</dbReference>
<dbReference type="VEuPathDB" id="FungiDB:PGUG_00134"/>
<organism evidence="9 10">
    <name type="scientific">Meyerozyma guilliermondii (strain ATCC 6260 / CBS 566 / DSM 6381 / JCM 1539 / NBRC 10279 / NRRL Y-324)</name>
    <name type="common">Yeast</name>
    <name type="synonym">Candida guilliermondii</name>
    <dbReference type="NCBI Taxonomy" id="294746"/>
    <lineage>
        <taxon>Eukaryota</taxon>
        <taxon>Fungi</taxon>
        <taxon>Dikarya</taxon>
        <taxon>Ascomycota</taxon>
        <taxon>Saccharomycotina</taxon>
        <taxon>Pichiomycetes</taxon>
        <taxon>Debaryomycetaceae</taxon>
        <taxon>Meyerozyma</taxon>
    </lineage>
</organism>
<feature type="compositionally biased region" description="Low complexity" evidence="7">
    <location>
        <begin position="116"/>
        <end position="132"/>
    </location>
</feature>
<dbReference type="GO" id="GO:0005829">
    <property type="term" value="C:cytosol"/>
    <property type="evidence" value="ECO:0007669"/>
    <property type="project" value="EnsemblFungi"/>
</dbReference>